<sequence>MGGKKKAVTVGYKYYIGMHMLLCHGPVDKVTQINVDGKRAWSGDHGGGRLHISASNLFGGEKREGGVSGDVDILMGHPNQPKNDYLTARLGAKIPAYRGVVSAILRQIYIGMNPYLKRWAFRVQRIHVRDDGRPQWYNDKAEVGSGDMNPAHIIRECLTSLDWGMGYTSEDIDDHSFTHAANQLHAEGFGLSLLWDKETTIDKFIQLILKHIDGALFVDRKTGRFTLKLIRDDYDKSKLIKLRPHNVGKINDFTRPTVGELTNSVTIQYWDKSTGKNATVGAQDIALAQQQGCVISTTQKYPGITNGALASRVAARDLRGCANPLIGCVLIANREAASLNVGDVFLFEWPQYGVSETVMRVTNISLGTLTDNKVKIECVQDVFALSEAIYASPTPTGWALPLSEPAPCPYRLIVEAPYYEVVQRVGMDEATKLAKEDGFLIVAGTKPAEDALNADLHVNSGGGYELVESLEFTPTALLMADVSYMDTSLSIGQTVDIDIVETGSHIQINNELMQVTAISDTEIKVNRGVADTIPHMHPSGSRVYAWDYYGETDGVNYQDGETIYAKITPATGRGILDLGVAPQDSVRFNSRASRPYPPGNFKINNQYFPKFITGSLRLSWAHRDRVQQADHLKSFTFGDVGPEPGTTYSLKIWDENNNLVVNESELTGNTY</sequence>
<feature type="non-terminal residue" evidence="2">
    <location>
        <position position="671"/>
    </location>
</feature>
<dbReference type="EMBL" id="JACCKB010000061">
    <property type="protein sequence ID" value="NYZ69099.1"/>
    <property type="molecule type" value="Genomic_DNA"/>
</dbReference>
<keyword evidence="3" id="KW-1185">Reference proteome</keyword>
<dbReference type="AlphaFoldDB" id="A0A853I8E1"/>
<evidence type="ECO:0000313" key="3">
    <source>
        <dbReference type="Proteomes" id="UP000569732"/>
    </source>
</evidence>
<feature type="domain" description="Tip attachment protein J" evidence="1">
    <location>
        <begin position="200"/>
        <end position="364"/>
    </location>
</feature>
<name>A0A853I8E1_9GAMM</name>
<reference evidence="2 3" key="1">
    <citation type="submission" date="2020-07" db="EMBL/GenBank/DDBJ databases">
        <title>Endozoicomonas sp. nov., isolated from sediment.</title>
        <authorList>
            <person name="Gu T."/>
        </authorList>
    </citation>
    <scope>NUCLEOTIDE SEQUENCE [LARGE SCALE GENOMIC DNA]</scope>
    <source>
        <strain evidence="2 3">SM1973</strain>
    </source>
</reference>
<accession>A0A853I8E1</accession>
<dbReference type="RefSeq" id="WP_180571099.1">
    <property type="nucleotide sequence ID" value="NZ_JACCKB010000061.1"/>
</dbReference>
<gene>
    <name evidence="2" type="ORF">H0A36_24060</name>
</gene>
<evidence type="ECO:0000259" key="1">
    <source>
        <dbReference type="Pfam" id="PF13550"/>
    </source>
</evidence>
<comment type="caution">
    <text evidence="2">The sequence shown here is derived from an EMBL/GenBank/DDBJ whole genome shotgun (WGS) entry which is preliminary data.</text>
</comment>
<dbReference type="Pfam" id="PF13550">
    <property type="entry name" value="Phage-tail_3"/>
    <property type="match status" value="1"/>
</dbReference>
<protein>
    <recommendedName>
        <fullName evidence="1">Tip attachment protein J domain-containing protein</fullName>
    </recommendedName>
</protein>
<evidence type="ECO:0000313" key="2">
    <source>
        <dbReference type="EMBL" id="NYZ69099.1"/>
    </source>
</evidence>
<organism evidence="2 3">
    <name type="scientific">Spartinivicinus marinus</name>
    <dbReference type="NCBI Taxonomy" id="2994442"/>
    <lineage>
        <taxon>Bacteria</taxon>
        <taxon>Pseudomonadati</taxon>
        <taxon>Pseudomonadota</taxon>
        <taxon>Gammaproteobacteria</taxon>
        <taxon>Oceanospirillales</taxon>
        <taxon>Zooshikellaceae</taxon>
        <taxon>Spartinivicinus</taxon>
    </lineage>
</organism>
<dbReference type="InterPro" id="IPR032876">
    <property type="entry name" value="J_dom"/>
</dbReference>
<proteinExistence type="predicted"/>
<dbReference type="Proteomes" id="UP000569732">
    <property type="component" value="Unassembled WGS sequence"/>
</dbReference>